<dbReference type="InterPro" id="IPR015915">
    <property type="entry name" value="Kelch-typ_b-propeller"/>
</dbReference>
<protein>
    <submittedName>
        <fullName evidence="1">Uncharacterized protein</fullName>
    </submittedName>
</protein>
<name>A0A9K3D3S7_9EUKA</name>
<dbReference type="Gene3D" id="2.120.10.80">
    <property type="entry name" value="Kelch-type beta propeller"/>
    <property type="match status" value="1"/>
</dbReference>
<proteinExistence type="predicted"/>
<reference evidence="1 2" key="1">
    <citation type="journal article" date="2018" name="PLoS ONE">
        <title>The draft genome of Kipferlia bialata reveals reductive genome evolution in fornicate parasites.</title>
        <authorList>
            <person name="Tanifuji G."/>
            <person name="Takabayashi S."/>
            <person name="Kume K."/>
            <person name="Takagi M."/>
            <person name="Nakayama T."/>
            <person name="Kamikawa R."/>
            <person name="Inagaki Y."/>
            <person name="Hashimoto T."/>
        </authorList>
    </citation>
    <scope>NUCLEOTIDE SEQUENCE [LARGE SCALE GENOMIC DNA]</scope>
    <source>
        <strain evidence="1">NY0173</strain>
    </source>
</reference>
<dbReference type="InterPro" id="IPR011043">
    <property type="entry name" value="Gal_Oxase/kelch_b-propeller"/>
</dbReference>
<sequence length="394" mass="43826">MNTNPFFSLAGVVDALDDGFLSWVCVGHNTIMGVGWDNRSEQYESTPNLRNEISVRLVPSEWGVVYAIAEVLTADRTADRKVYDGLDVHVLQLDTLTWRRVEQEEGDIWPSPRRVYTFACIDGGLVIAGGLTQDSCSYNPTTRVQTNGIWRLDSESETWQVLGALPSHIREHIREDIGVELGFNVVGNTIITAGLDGCASVHLYSSSIPEGPWSEGLGLLPRGSQTRLVGAEYSLWPEFNVRANEWHGPVAHVFRHISNGHFAVTSATLCAVGDTHLRQSKSFATLLDLVGRCPYQKIPQPPLQPFLESVLPLPTEKVRLSSKSCFLINAETLLVELECFWLDSDADSDMDSEAENDEFHEVKVVLLVDLLPALFSPNDIDEDRTLDPTRLNEH</sequence>
<gene>
    <name evidence="1" type="ORF">KIPB_008697</name>
</gene>
<comment type="caution">
    <text evidence="1">The sequence shown here is derived from an EMBL/GenBank/DDBJ whole genome shotgun (WGS) entry which is preliminary data.</text>
</comment>
<dbReference type="AlphaFoldDB" id="A0A9K3D3S7"/>
<keyword evidence="2" id="KW-1185">Reference proteome</keyword>
<dbReference type="Proteomes" id="UP000265618">
    <property type="component" value="Unassembled WGS sequence"/>
</dbReference>
<dbReference type="SUPFAM" id="SSF50965">
    <property type="entry name" value="Galactose oxidase, central domain"/>
    <property type="match status" value="1"/>
</dbReference>
<evidence type="ECO:0000313" key="1">
    <source>
        <dbReference type="EMBL" id="GIQ86779.1"/>
    </source>
</evidence>
<dbReference type="EMBL" id="BDIP01002756">
    <property type="protein sequence ID" value="GIQ86779.1"/>
    <property type="molecule type" value="Genomic_DNA"/>
</dbReference>
<accession>A0A9K3D3S7</accession>
<organism evidence="1 2">
    <name type="scientific">Kipferlia bialata</name>
    <dbReference type="NCBI Taxonomy" id="797122"/>
    <lineage>
        <taxon>Eukaryota</taxon>
        <taxon>Metamonada</taxon>
        <taxon>Carpediemonas-like organisms</taxon>
        <taxon>Kipferlia</taxon>
    </lineage>
</organism>
<evidence type="ECO:0000313" key="2">
    <source>
        <dbReference type="Proteomes" id="UP000265618"/>
    </source>
</evidence>